<dbReference type="SUPFAM" id="SSF56399">
    <property type="entry name" value="ADP-ribosylation"/>
    <property type="match status" value="1"/>
</dbReference>
<dbReference type="Pfam" id="PF02877">
    <property type="entry name" value="PARP_reg"/>
    <property type="match status" value="1"/>
</dbReference>
<comment type="catalytic activity">
    <reaction evidence="8">
        <text>NAD(+) + (ADP-D-ribosyl)n-acceptor = nicotinamide + (ADP-D-ribosyl)n+1-acceptor + H(+).</text>
        <dbReference type="EC" id="2.4.2.30"/>
    </reaction>
</comment>
<dbReference type="InterPro" id="IPR008893">
    <property type="entry name" value="WGR_domain"/>
</dbReference>
<dbReference type="PROSITE" id="PS51060">
    <property type="entry name" value="PARP_ALPHA_HD"/>
    <property type="match status" value="1"/>
</dbReference>
<feature type="region of interest" description="Disordered" evidence="10">
    <location>
        <begin position="139"/>
        <end position="278"/>
    </location>
</feature>
<evidence type="ECO:0000256" key="5">
    <source>
        <dbReference type="ARBA" id="ARBA00023027"/>
    </source>
</evidence>
<feature type="domain" description="PARP catalytic" evidence="12">
    <location>
        <begin position="591"/>
        <end position="852"/>
    </location>
</feature>
<evidence type="ECO:0000259" key="13">
    <source>
        <dbReference type="PROSITE" id="PS51060"/>
    </source>
</evidence>
<dbReference type="SUPFAM" id="SSF47587">
    <property type="entry name" value="Domain of poly(ADP-ribose) polymerase"/>
    <property type="match status" value="1"/>
</dbReference>
<feature type="domain" description="BRCT" evidence="11">
    <location>
        <begin position="34"/>
        <end position="128"/>
    </location>
</feature>
<dbReference type="InterPro" id="IPR001357">
    <property type="entry name" value="BRCT_dom"/>
</dbReference>
<organism evidence="15 16">
    <name type="scientific">Aspergillus pseudoustus</name>
    <dbReference type="NCBI Taxonomy" id="1810923"/>
    <lineage>
        <taxon>Eukaryota</taxon>
        <taxon>Fungi</taxon>
        <taxon>Dikarya</taxon>
        <taxon>Ascomycota</taxon>
        <taxon>Pezizomycotina</taxon>
        <taxon>Eurotiomycetes</taxon>
        <taxon>Eurotiomycetidae</taxon>
        <taxon>Eurotiales</taxon>
        <taxon>Aspergillaceae</taxon>
        <taxon>Aspergillus</taxon>
        <taxon>Aspergillus subgen. Nidulantes</taxon>
    </lineage>
</organism>
<keyword evidence="5 9" id="KW-0520">NAD</keyword>
<dbReference type="Proteomes" id="UP001610446">
    <property type="component" value="Unassembled WGS sequence"/>
</dbReference>
<dbReference type="InterPro" id="IPR012317">
    <property type="entry name" value="Poly(ADP-ribose)pol_cat_dom"/>
</dbReference>
<evidence type="ECO:0000256" key="3">
    <source>
        <dbReference type="ARBA" id="ARBA00022679"/>
    </source>
</evidence>
<evidence type="ECO:0000256" key="7">
    <source>
        <dbReference type="ARBA" id="ARBA00024347"/>
    </source>
</evidence>
<comment type="caution">
    <text evidence="15">The sequence shown here is derived from an EMBL/GenBank/DDBJ whole genome shotgun (WGS) entry which is preliminary data.</text>
</comment>
<comment type="subcellular location">
    <subcellularLocation>
        <location evidence="1">Nucleus</location>
    </subcellularLocation>
</comment>
<keyword evidence="3 9" id="KW-0808">Transferase</keyword>
<evidence type="ECO:0000256" key="2">
    <source>
        <dbReference type="ARBA" id="ARBA00022676"/>
    </source>
</evidence>
<sequence length="852" mass="93864">MRQRPSHRPFYSTTPLPSNTTISSTILQMSQSTAAQSPLAGCAISFSGYFGAWKQGTLMETAERLGATLAKKVGHGCTHLITTQREVRNVSAQVSRANRVPGCEKVSVYWLFTVELLKSPVAVDTYRIVVAPSAPTNTTINTNSADRNAANAPSQIAGRKRRRSPCTEGDDELVLSKKRQTMTRRTAATPIPTSTTSTAVSVPTPVAGTKRSLPSSMEGNDAGRQKRMRATPRSNSSPSETAFGNRPARSVKIPNTRHRAEAGSQFRSVSLSQPEDKDAPNELLISREKLYALRPMMKLKPMLEKAIKKEVSSLEYRTAQLQKYTQRNAIPAHHADRKEEGWTVYVDSQGVIWDALCIKSISGTQKNDFVRLQLLTHPHLTTFRVESFRGRIGNQHSWTSDVFTDDISHAKLRFREKFLHHTGTHFDSRQYQDARPDKYCYIGAGKTELYMHPVPNCSLSPDVRIALRKMLPAWTETHPTPELVPYDEALLPLGPLNKQTILDGYGVLLKLAAVLDSVETMGMYQRYLALDNLSSIYLSTIPTVFDYKGYTPTLCTDADFFKEAQRLVYMAQYALDRDAPVPPGFSIPPVHPLDQQFRGLGLDEMTLVDPASNESQLVKRYFNSSSGYWKHEVSNIFRISRRDEAARFNASTHAHALPSTRRLLWHGTATGNIGAILREGLRIAPSGHAANGAAMGLGVYFSDWAGVSSQYSSASMIRNIGGGGSDPQLPKTGFLFLADVELGRVTENGSPADVMLKGWLASLGNGADTGTRSDGGSESGIGIDGYVPLQTFATSDRVKASWRRWTSAAEVHHRLAKAKVPDTALGPGTQYAVFDEAQVQLRYLVEIQTALD</sequence>
<keyword evidence="2 9" id="KW-0328">Glycosyltransferase</keyword>
<dbReference type="EC" id="2.4.2.-" evidence="9"/>
<dbReference type="Gene3D" id="3.40.50.10190">
    <property type="entry name" value="BRCT domain"/>
    <property type="match status" value="1"/>
</dbReference>
<evidence type="ECO:0000259" key="12">
    <source>
        <dbReference type="PROSITE" id="PS51059"/>
    </source>
</evidence>
<evidence type="ECO:0000256" key="9">
    <source>
        <dbReference type="RuleBase" id="RU362114"/>
    </source>
</evidence>
<feature type="domain" description="PARP alpha-helical" evidence="13">
    <location>
        <begin position="456"/>
        <end position="581"/>
    </location>
</feature>
<dbReference type="InterPro" id="IPR050800">
    <property type="entry name" value="ARTD/PARP"/>
</dbReference>
<dbReference type="SUPFAM" id="SSF52113">
    <property type="entry name" value="BRCT domain"/>
    <property type="match status" value="1"/>
</dbReference>
<feature type="compositionally biased region" description="Low complexity" evidence="10">
    <location>
        <begin position="186"/>
        <end position="207"/>
    </location>
</feature>
<keyword evidence="6" id="KW-0539">Nucleus</keyword>
<dbReference type="PROSITE" id="PS51059">
    <property type="entry name" value="PARP_CATALYTIC"/>
    <property type="match status" value="1"/>
</dbReference>
<name>A0ABR4JH59_9EURO</name>
<feature type="compositionally biased region" description="Polar residues" evidence="10">
    <location>
        <begin position="232"/>
        <end position="242"/>
    </location>
</feature>
<dbReference type="PANTHER" id="PTHR10459:SF60">
    <property type="entry name" value="POLY [ADP-RIBOSE] POLYMERASE 2"/>
    <property type="match status" value="1"/>
</dbReference>
<dbReference type="Gene3D" id="1.20.142.10">
    <property type="entry name" value="Poly(ADP-ribose) polymerase, regulatory domain"/>
    <property type="match status" value="1"/>
</dbReference>
<evidence type="ECO:0000256" key="10">
    <source>
        <dbReference type="SAM" id="MobiDB-lite"/>
    </source>
</evidence>
<dbReference type="InterPro" id="IPR036930">
    <property type="entry name" value="WGR_dom_sf"/>
</dbReference>
<feature type="domain" description="WGR" evidence="14">
    <location>
        <begin position="341"/>
        <end position="439"/>
    </location>
</feature>
<comment type="similarity">
    <text evidence="7">Belongs to the ARTD/PARP family.</text>
</comment>
<evidence type="ECO:0000313" key="15">
    <source>
        <dbReference type="EMBL" id="KAL2839374.1"/>
    </source>
</evidence>
<dbReference type="PANTHER" id="PTHR10459">
    <property type="entry name" value="DNA LIGASE"/>
    <property type="match status" value="1"/>
</dbReference>
<evidence type="ECO:0000256" key="1">
    <source>
        <dbReference type="ARBA" id="ARBA00004123"/>
    </source>
</evidence>
<dbReference type="Gene3D" id="3.90.228.10">
    <property type="match status" value="1"/>
</dbReference>
<dbReference type="InterPro" id="IPR036420">
    <property type="entry name" value="BRCT_dom_sf"/>
</dbReference>
<evidence type="ECO:0000259" key="14">
    <source>
        <dbReference type="PROSITE" id="PS51977"/>
    </source>
</evidence>
<dbReference type="InterPro" id="IPR004102">
    <property type="entry name" value="Poly(ADP-ribose)pol_reg_dom"/>
</dbReference>
<gene>
    <name evidence="15" type="ORF">BJY01DRAFT_250554</name>
</gene>
<evidence type="ECO:0000313" key="16">
    <source>
        <dbReference type="Proteomes" id="UP001610446"/>
    </source>
</evidence>
<dbReference type="EMBL" id="JBFXLU010000134">
    <property type="protein sequence ID" value="KAL2839374.1"/>
    <property type="molecule type" value="Genomic_DNA"/>
</dbReference>
<keyword evidence="16" id="KW-1185">Reference proteome</keyword>
<dbReference type="PROSITE" id="PS51977">
    <property type="entry name" value="WGR"/>
    <property type="match status" value="1"/>
</dbReference>
<evidence type="ECO:0000259" key="11">
    <source>
        <dbReference type="PROSITE" id="PS50172"/>
    </source>
</evidence>
<dbReference type="Pfam" id="PF00644">
    <property type="entry name" value="PARP"/>
    <property type="match status" value="1"/>
</dbReference>
<evidence type="ECO:0000256" key="6">
    <source>
        <dbReference type="ARBA" id="ARBA00023242"/>
    </source>
</evidence>
<dbReference type="InterPro" id="IPR036616">
    <property type="entry name" value="Poly(ADP-ribose)pol_reg_dom_sf"/>
</dbReference>
<protein>
    <recommendedName>
        <fullName evidence="9">Poly [ADP-ribose] polymerase</fullName>
        <shortName evidence="9">PARP</shortName>
        <ecNumber evidence="9">2.4.2.-</ecNumber>
    </recommendedName>
</protein>
<proteinExistence type="inferred from homology"/>
<feature type="compositionally biased region" description="Polar residues" evidence="10">
    <location>
        <begin position="139"/>
        <end position="154"/>
    </location>
</feature>
<dbReference type="PROSITE" id="PS50172">
    <property type="entry name" value="BRCT"/>
    <property type="match status" value="1"/>
</dbReference>
<keyword evidence="4" id="KW-0548">Nucleotidyltransferase</keyword>
<evidence type="ECO:0000256" key="4">
    <source>
        <dbReference type="ARBA" id="ARBA00022695"/>
    </source>
</evidence>
<evidence type="ECO:0000256" key="8">
    <source>
        <dbReference type="ARBA" id="ARBA00033987"/>
    </source>
</evidence>
<accession>A0ABR4JH59</accession>
<dbReference type="SUPFAM" id="SSF142921">
    <property type="entry name" value="WGR domain-like"/>
    <property type="match status" value="1"/>
</dbReference>
<reference evidence="15 16" key="1">
    <citation type="submission" date="2024-07" db="EMBL/GenBank/DDBJ databases">
        <title>Section-level genome sequencing and comparative genomics of Aspergillus sections Usti and Cavernicolus.</title>
        <authorList>
            <consortium name="Lawrence Berkeley National Laboratory"/>
            <person name="Nybo J.L."/>
            <person name="Vesth T.C."/>
            <person name="Theobald S."/>
            <person name="Frisvad J.C."/>
            <person name="Larsen T.O."/>
            <person name="Kjaerboelling I."/>
            <person name="Rothschild-Mancinelli K."/>
            <person name="Lyhne E.K."/>
            <person name="Kogle M.E."/>
            <person name="Barry K."/>
            <person name="Clum A."/>
            <person name="Na H."/>
            <person name="Ledsgaard L."/>
            <person name="Lin J."/>
            <person name="Lipzen A."/>
            <person name="Kuo A."/>
            <person name="Riley R."/>
            <person name="Mondo S."/>
            <person name="Labutti K."/>
            <person name="Haridas S."/>
            <person name="Pangalinan J."/>
            <person name="Salamov A.A."/>
            <person name="Simmons B.A."/>
            <person name="Magnuson J.K."/>
            <person name="Chen J."/>
            <person name="Drula E."/>
            <person name="Henrissat B."/>
            <person name="Wiebenga A."/>
            <person name="Lubbers R.J."/>
            <person name="Gomes A.C."/>
            <person name="Makela M.R."/>
            <person name="Stajich J."/>
            <person name="Grigoriev I.V."/>
            <person name="Mortensen U.H."/>
            <person name="De Vries R.P."/>
            <person name="Baker S.E."/>
            <person name="Andersen M.R."/>
        </authorList>
    </citation>
    <scope>NUCLEOTIDE SEQUENCE [LARGE SCALE GENOMIC DNA]</scope>
    <source>
        <strain evidence="15 16">CBS 123904</strain>
    </source>
</reference>